<dbReference type="HOGENOM" id="CLU_3172798_0_0_5"/>
<evidence type="ECO:0000313" key="2">
    <source>
        <dbReference type="Proteomes" id="UP000015346"/>
    </source>
</evidence>
<dbReference type="Proteomes" id="UP000015346">
    <property type="component" value="Unassembled WGS sequence"/>
</dbReference>
<dbReference type="STRING" id="1123069.ruthe_00435"/>
<proteinExistence type="predicted"/>
<dbReference type="PATRIC" id="fig|1123069.3.peg.398"/>
<dbReference type="EMBL" id="AOLV01000006">
    <property type="protein sequence ID" value="EPX87571.1"/>
    <property type="molecule type" value="Genomic_DNA"/>
</dbReference>
<sequence length="47" mass="5096">MTQACDQGLPLSESAPKNPLRKEIAKLAKSIHDINLGEVPQKARARA</sequence>
<dbReference type="AlphaFoldDB" id="S9R1P7"/>
<protein>
    <submittedName>
        <fullName evidence="1">Uncharacterized protein</fullName>
    </submittedName>
</protein>
<evidence type="ECO:0000313" key="1">
    <source>
        <dbReference type="EMBL" id="EPX87571.1"/>
    </source>
</evidence>
<reference evidence="1 2" key="1">
    <citation type="journal article" date="2013" name="Stand. Genomic Sci.">
        <title>Genome sequence of the reddish-pigmented Rubellimicrobium thermophilum type strain (DSM 16684(T)), a member of the Roseobacter clade.</title>
        <authorList>
            <person name="Fiebig A."/>
            <person name="Riedel T."/>
            <person name="Gronow S."/>
            <person name="Petersen J."/>
            <person name="Klenk H.P."/>
            <person name="Goker M."/>
        </authorList>
    </citation>
    <scope>NUCLEOTIDE SEQUENCE [LARGE SCALE GENOMIC DNA]</scope>
    <source>
        <strain evidence="1 2">DSM 16684</strain>
    </source>
</reference>
<gene>
    <name evidence="1" type="ORF">ruthe_00435</name>
</gene>
<keyword evidence="2" id="KW-1185">Reference proteome</keyword>
<name>S9R1P7_9RHOB</name>
<accession>S9R1P7</accession>
<comment type="caution">
    <text evidence="1">The sequence shown here is derived from an EMBL/GenBank/DDBJ whole genome shotgun (WGS) entry which is preliminary data.</text>
</comment>
<organism evidence="1 2">
    <name type="scientific">Rubellimicrobium thermophilum DSM 16684</name>
    <dbReference type="NCBI Taxonomy" id="1123069"/>
    <lineage>
        <taxon>Bacteria</taxon>
        <taxon>Pseudomonadati</taxon>
        <taxon>Pseudomonadota</taxon>
        <taxon>Alphaproteobacteria</taxon>
        <taxon>Rhodobacterales</taxon>
        <taxon>Roseobacteraceae</taxon>
        <taxon>Rubellimicrobium</taxon>
    </lineage>
</organism>